<dbReference type="OrthoDB" id="10377465at2759"/>
<sequence>MCLVNTWQANIHDLICMPDSTNRYHNDLAHLICIRCACSGKKDRNRLLISKQYVNYGIDPFTGYKIDPSVGYFGLDPYTASRQRKVVPQKPAFTLQKCECFLLLRTIPTRKKKYCKSHSDCPSQYLCKPVCKKCFICVAAYPTAARCSRHLQCPKVDVCRNGRCWTSKNIHHVFIGFAPTRNFHLMHIIANDEDSNPVEPGGPGSPRAPSLPSFPGFPFTPGSPGFPGTPGSPFLPRIVLLSMPDGPFIPTLPFGPGVPGGPISPGFPGDPFRPCIPGFPGLPDKP</sequence>
<evidence type="ECO:0000313" key="2">
    <source>
        <dbReference type="EMBL" id="KRX17723.1"/>
    </source>
</evidence>
<accession>A0A0V0RTH8</accession>
<dbReference type="EMBL" id="JYDL01000083">
    <property type="protein sequence ID" value="KRX17723.1"/>
    <property type="molecule type" value="Genomic_DNA"/>
</dbReference>
<dbReference type="AlphaFoldDB" id="A0A0V0RTH8"/>
<dbReference type="Proteomes" id="UP000054630">
    <property type="component" value="Unassembled WGS sequence"/>
</dbReference>
<dbReference type="Pfam" id="PF23416">
    <property type="entry name" value="DUF7107"/>
    <property type="match status" value="1"/>
</dbReference>
<feature type="domain" description="DUF7107" evidence="1">
    <location>
        <begin position="114"/>
        <end position="166"/>
    </location>
</feature>
<keyword evidence="3" id="KW-1185">Reference proteome</keyword>
<reference evidence="2 3" key="1">
    <citation type="submission" date="2015-01" db="EMBL/GenBank/DDBJ databases">
        <title>Evolution of Trichinella species and genotypes.</title>
        <authorList>
            <person name="Korhonen P.K."/>
            <person name="Edoardo P."/>
            <person name="Giuseppe L.R."/>
            <person name="Gasser R.B."/>
        </authorList>
    </citation>
    <scope>NUCLEOTIDE SEQUENCE [LARGE SCALE GENOMIC DNA]</scope>
    <source>
        <strain evidence="2">ISS37</strain>
    </source>
</reference>
<evidence type="ECO:0000313" key="3">
    <source>
        <dbReference type="Proteomes" id="UP000054630"/>
    </source>
</evidence>
<keyword evidence="2" id="KW-0675">Receptor</keyword>
<name>A0A0V0RTH8_9BILA</name>
<dbReference type="InterPro" id="IPR055531">
    <property type="entry name" value="DUF7107"/>
</dbReference>
<protein>
    <submittedName>
        <fullName evidence="2">IgA FC receptor</fullName>
    </submittedName>
</protein>
<proteinExistence type="predicted"/>
<gene>
    <name evidence="2" type="primary">bag</name>
    <name evidence="2" type="ORF">T07_4232</name>
</gene>
<dbReference type="STRING" id="6336.A0A0V0RTH8"/>
<comment type="caution">
    <text evidence="2">The sequence shown here is derived from an EMBL/GenBank/DDBJ whole genome shotgun (WGS) entry which is preliminary data.</text>
</comment>
<evidence type="ECO:0000259" key="1">
    <source>
        <dbReference type="Pfam" id="PF23416"/>
    </source>
</evidence>
<organism evidence="2 3">
    <name type="scientific">Trichinella nelsoni</name>
    <dbReference type="NCBI Taxonomy" id="6336"/>
    <lineage>
        <taxon>Eukaryota</taxon>
        <taxon>Metazoa</taxon>
        <taxon>Ecdysozoa</taxon>
        <taxon>Nematoda</taxon>
        <taxon>Enoplea</taxon>
        <taxon>Dorylaimia</taxon>
        <taxon>Trichinellida</taxon>
        <taxon>Trichinellidae</taxon>
        <taxon>Trichinella</taxon>
    </lineage>
</organism>